<accession>A0A385IEJ7</accession>
<organism evidence="2 3">
    <name type="scientific">Escherichia phage PD38</name>
    <dbReference type="NCBI Taxonomy" id="2316016"/>
    <lineage>
        <taxon>Viruses</taxon>
        <taxon>Duplodnaviria</taxon>
        <taxon>Heunggongvirae</taxon>
        <taxon>Uroviricota</taxon>
        <taxon>Caudoviricetes</taxon>
        <taxon>Schitoviridae</taxon>
        <taxon>Enquatrovirinae</taxon>
        <taxon>Gamaleyavirus</taxon>
        <taxon>Gamaleyavirus Bp4</taxon>
    </lineage>
</organism>
<evidence type="ECO:0000313" key="2">
    <source>
        <dbReference type="EMBL" id="AXY81340.1"/>
    </source>
</evidence>
<dbReference type="Pfam" id="PF11195">
    <property type="entry name" value="Tad2-like"/>
    <property type="match status" value="1"/>
</dbReference>
<dbReference type="Proteomes" id="UP000261755">
    <property type="component" value="Segment"/>
</dbReference>
<feature type="domain" description="Thoeris anti-defense 2-like" evidence="1">
    <location>
        <begin position="85"/>
        <end position="161"/>
    </location>
</feature>
<dbReference type="InterPro" id="IPR021361">
    <property type="entry name" value="Tad2-like_dom"/>
</dbReference>
<name>A0A385IEJ7_9CAUD</name>
<dbReference type="EMBL" id="MH669274">
    <property type="protein sequence ID" value="AXY81340.1"/>
    <property type="molecule type" value="Genomic_DNA"/>
</dbReference>
<protein>
    <recommendedName>
        <fullName evidence="1">Thoeris anti-defense 2-like domain-containing protein</fullName>
    </recommendedName>
</protein>
<evidence type="ECO:0000313" key="3">
    <source>
        <dbReference type="Proteomes" id="UP000261755"/>
    </source>
</evidence>
<evidence type="ECO:0000259" key="1">
    <source>
        <dbReference type="Pfam" id="PF11195"/>
    </source>
</evidence>
<reference evidence="3" key="1">
    <citation type="submission" date="2018-07" db="EMBL/GenBank/DDBJ databases">
        <authorList>
            <person name="Liu G."/>
            <person name="Sun H."/>
            <person name="Ren H."/>
            <person name="Pan Q."/>
        </authorList>
    </citation>
    <scope>NUCLEOTIDE SEQUENCE [LARGE SCALE GENOMIC DNA]</scope>
</reference>
<sequence>MSEEIKVHFTNYIGTKCVNGFPMSKETYCKLRGWDVPADEDPLEEGYLVEYPDSKSNHPQFRGYISWSPKATFEAAYRDVEKGCTFGHAVEILKSGFRMTRKGWNGKGMYITLVSGENWAMDKHENTVCEKRDWLGIKTVDNQFMPWVPSQSDVLAEDWVLAQ</sequence>
<proteinExistence type="predicted"/>